<evidence type="ECO:0000313" key="1">
    <source>
        <dbReference type="EMBL" id="MFC5728065.1"/>
    </source>
</evidence>
<evidence type="ECO:0000313" key="2">
    <source>
        <dbReference type="Proteomes" id="UP001596072"/>
    </source>
</evidence>
<proteinExistence type="predicted"/>
<accession>A0ABW0ZHC8</accession>
<dbReference type="RefSeq" id="WP_168798152.1">
    <property type="nucleotide sequence ID" value="NZ_JBHSNS010000001.1"/>
</dbReference>
<organism evidence="1 2">
    <name type="scientific">Nocardioides vastitatis</name>
    <dbReference type="NCBI Taxonomy" id="2568655"/>
    <lineage>
        <taxon>Bacteria</taxon>
        <taxon>Bacillati</taxon>
        <taxon>Actinomycetota</taxon>
        <taxon>Actinomycetes</taxon>
        <taxon>Propionibacteriales</taxon>
        <taxon>Nocardioidaceae</taxon>
        <taxon>Nocardioides</taxon>
    </lineage>
</organism>
<protein>
    <submittedName>
        <fullName evidence="1">Uncharacterized protein</fullName>
    </submittedName>
</protein>
<dbReference type="EMBL" id="JBHSNS010000001">
    <property type="protein sequence ID" value="MFC5728065.1"/>
    <property type="molecule type" value="Genomic_DNA"/>
</dbReference>
<name>A0ABW0ZHC8_9ACTN</name>
<keyword evidence="2" id="KW-1185">Reference proteome</keyword>
<comment type="caution">
    <text evidence="1">The sequence shown here is derived from an EMBL/GenBank/DDBJ whole genome shotgun (WGS) entry which is preliminary data.</text>
</comment>
<dbReference type="Proteomes" id="UP001596072">
    <property type="component" value="Unassembled WGS sequence"/>
</dbReference>
<reference evidence="2" key="1">
    <citation type="journal article" date="2019" name="Int. J. Syst. Evol. Microbiol.">
        <title>The Global Catalogue of Microorganisms (GCM) 10K type strain sequencing project: providing services to taxonomists for standard genome sequencing and annotation.</title>
        <authorList>
            <consortium name="The Broad Institute Genomics Platform"/>
            <consortium name="The Broad Institute Genome Sequencing Center for Infectious Disease"/>
            <person name="Wu L."/>
            <person name="Ma J."/>
        </authorList>
    </citation>
    <scope>NUCLEOTIDE SEQUENCE [LARGE SCALE GENOMIC DNA]</scope>
    <source>
        <strain evidence="2">YIM 94188</strain>
    </source>
</reference>
<sequence>MKVVDHRAANPTQRRLTVLGKPVRRKKYGQPLWTVQIRDRKDTERLATAARQTAAAPRLDIR</sequence>
<gene>
    <name evidence="1" type="ORF">ACFPQB_04000</name>
</gene>